<dbReference type="OrthoDB" id="4328at10239"/>
<keyword evidence="2" id="KW-1185">Reference proteome</keyword>
<evidence type="ECO:0000313" key="1">
    <source>
        <dbReference type="EMBL" id="ABO45357.1"/>
    </source>
</evidence>
<dbReference type="Proteomes" id="UP000203733">
    <property type="component" value="Segment"/>
</dbReference>
<reference evidence="1 2" key="1">
    <citation type="journal article" date="2007" name="J. Virol.">
        <title>The genome of Gryllus bimaculatus nudivirus indicates an ancient diversification of baculovirus-related nonoccluded nudiviruses of insects.</title>
        <authorList>
            <person name="Wang Y."/>
            <person name="Kleespies R.G."/>
            <person name="Huger A.M."/>
            <person name="Jehle J.A."/>
        </authorList>
    </citation>
    <scope>NUCLEOTIDE SEQUENCE [LARGE SCALE GENOMIC DNA]</scope>
</reference>
<accession>A4L1Y7</accession>
<dbReference type="EMBL" id="EF203088">
    <property type="protein sequence ID" value="ABO45357.1"/>
    <property type="molecule type" value="Genomic_DNA"/>
</dbReference>
<organism evidence="1 2">
    <name type="scientific">Gryllus bimaculatus nudivirus</name>
    <dbReference type="NCBI Taxonomy" id="432587"/>
    <lineage>
        <taxon>Viruses</taxon>
        <taxon>Viruses incertae sedis</taxon>
        <taxon>Naldaviricetes</taxon>
        <taxon>Lefavirales</taxon>
        <taxon>Nudiviridae</taxon>
        <taxon>Alphanudivirus</taxon>
        <taxon>Alphanudivirus grybimaculati</taxon>
    </lineage>
</organism>
<proteinExistence type="predicted"/>
<dbReference type="KEGG" id="vg:4960856"/>
<dbReference type="RefSeq" id="YP_001111291.1">
    <property type="nucleotide sequence ID" value="NC_009240.1"/>
</dbReference>
<name>A4L1Y7_9VIRU</name>
<evidence type="ECO:0000313" key="2">
    <source>
        <dbReference type="Proteomes" id="UP000203733"/>
    </source>
</evidence>
<dbReference type="GeneID" id="4960856"/>
<protein>
    <submittedName>
        <fullName evidence="1">Late expression factor 9</fullName>
    </submittedName>
</protein>
<sequence length="638" mass="75010">MHVCMFKYIIKLNFFYFLQMAENKEDKDADNNILPKSLTHKMKLYNLYDIYDYQLIDHIVMNDNIYGSNCDCFHNHSKIKCNLHNDVKCSKCKSYNTLFLEKEVFYFHPEFFNKKECNNINLFKCCPHIHEPPCKNCINCKIGISCIVKSSFVCYYTESSVCLNHSENKITYCEYIEASSKIKYHLYNIKNPNFFFCKKHKHYHNKFPSIPCCIHSEPCCDNSLEVNKLKFCFTIKVNNNNKLESFIIIDPSLWKDQSENYFRSFIRSILENKHFDIKKSRYKKFEKSKFNSPVLDTHKSGKMSEIRTNVTGYTAMGLYLTSGIICTMNHNLIMLPQKIMKELKKHIDTDLLIVKRDPVITPTGVAVLKTIVNPDPECEISYIPDMRSLPYKQDQDGDKNGIHGLPKYIKEYDFSHTALYKIAKMEMMKAYVNLQTNIGLPRVEFSEHNKLNLYRNKDYYTKKSPEFFGRCVNRGIRFFNEAFCGYLKEEGHAFEQILIHENSKPNVFNLITIQDVLGETNYFNDVVDSGTKGTKENINIYMNNLYHIPTFENWMQQILVQRNRYTNSSKELSLHGKNLFKLIYSYNDCVFNFTVFFLNKIAIADFFNAPELCMSLCYSETSLILAYEDFMSLIIDDV</sequence>
<gene>
    <name evidence="1" type="primary">lef-9</name>
</gene>